<evidence type="ECO:0000313" key="2">
    <source>
        <dbReference type="Proteomes" id="UP001176429"/>
    </source>
</evidence>
<proteinExistence type="predicted"/>
<name>A0ABT9BBP3_9BACT</name>
<keyword evidence="2" id="KW-1185">Reference proteome</keyword>
<protein>
    <submittedName>
        <fullName evidence="1">Uncharacterized protein</fullName>
    </submittedName>
</protein>
<reference evidence="1" key="1">
    <citation type="submission" date="2023-07" db="EMBL/GenBank/DDBJ databases">
        <authorList>
            <person name="Kim M.K."/>
        </authorList>
    </citation>
    <scope>NUCLEOTIDE SEQUENCE</scope>
    <source>
        <strain evidence="1">ASUV-10-1</strain>
    </source>
</reference>
<evidence type="ECO:0000313" key="1">
    <source>
        <dbReference type="EMBL" id="MDO7875677.1"/>
    </source>
</evidence>
<sequence>MAFDALGRAVARATADASGTAKLALPAGVYIAKERQSDPAPPSGVSH</sequence>
<comment type="caution">
    <text evidence="1">The sequence shown here is derived from an EMBL/GenBank/DDBJ whole genome shotgun (WGS) entry which is preliminary data.</text>
</comment>
<gene>
    <name evidence="1" type="ORF">Q5H93_13110</name>
</gene>
<accession>A0ABT9BBP3</accession>
<dbReference type="RefSeq" id="WP_305006995.1">
    <property type="nucleotide sequence ID" value="NZ_JAUQSY010000008.1"/>
</dbReference>
<organism evidence="1 2">
    <name type="scientific">Hymenobacter aranciens</name>
    <dbReference type="NCBI Taxonomy" id="3063996"/>
    <lineage>
        <taxon>Bacteria</taxon>
        <taxon>Pseudomonadati</taxon>
        <taxon>Bacteroidota</taxon>
        <taxon>Cytophagia</taxon>
        <taxon>Cytophagales</taxon>
        <taxon>Hymenobacteraceae</taxon>
        <taxon>Hymenobacter</taxon>
    </lineage>
</organism>
<dbReference type="Proteomes" id="UP001176429">
    <property type="component" value="Unassembled WGS sequence"/>
</dbReference>
<dbReference type="EMBL" id="JAUQSY010000008">
    <property type="protein sequence ID" value="MDO7875677.1"/>
    <property type="molecule type" value="Genomic_DNA"/>
</dbReference>